<dbReference type="EMBL" id="JAGQLK010000143">
    <property type="protein sequence ID" value="MCA9383814.1"/>
    <property type="molecule type" value="Genomic_DNA"/>
</dbReference>
<keyword evidence="6" id="KW-0378">Hydrolase</keyword>
<evidence type="ECO:0000256" key="8">
    <source>
        <dbReference type="ARBA" id="ARBA00023299"/>
    </source>
</evidence>
<keyword evidence="7" id="KW-0460">Magnesium</keyword>
<keyword evidence="4" id="KW-0028">Amino-acid biosynthesis</keyword>
<evidence type="ECO:0000256" key="7">
    <source>
        <dbReference type="ARBA" id="ARBA00022842"/>
    </source>
</evidence>
<dbReference type="InterPro" id="IPR050582">
    <property type="entry name" value="HAD-like_SerB"/>
</dbReference>
<protein>
    <recommendedName>
        <fullName evidence="3">phosphoserine phosphatase</fullName>
        <ecNumber evidence="3">3.1.3.3</ecNumber>
    </recommendedName>
</protein>
<gene>
    <name evidence="11" type="ORF">KC909_05630</name>
</gene>
<evidence type="ECO:0000256" key="6">
    <source>
        <dbReference type="ARBA" id="ARBA00022801"/>
    </source>
</evidence>
<evidence type="ECO:0000256" key="5">
    <source>
        <dbReference type="ARBA" id="ARBA00022723"/>
    </source>
</evidence>
<dbReference type="Proteomes" id="UP000783287">
    <property type="component" value="Unassembled WGS sequence"/>
</dbReference>
<dbReference type="PANTHER" id="PTHR43344:SF2">
    <property type="entry name" value="PHOSPHOSERINE PHOSPHATASE"/>
    <property type="match status" value="1"/>
</dbReference>
<feature type="non-terminal residue" evidence="11">
    <location>
        <position position="149"/>
    </location>
</feature>
<keyword evidence="8" id="KW-0718">Serine biosynthesis</keyword>
<dbReference type="AlphaFoldDB" id="A0A955L6J8"/>
<dbReference type="GO" id="GO:0000287">
    <property type="term" value="F:magnesium ion binding"/>
    <property type="evidence" value="ECO:0007669"/>
    <property type="project" value="TreeGrafter"/>
</dbReference>
<dbReference type="Gene3D" id="3.40.50.1000">
    <property type="entry name" value="HAD superfamily/HAD-like"/>
    <property type="match status" value="1"/>
</dbReference>
<comment type="catalytic activity">
    <reaction evidence="10">
        <text>O-phospho-D-serine + H2O = D-serine + phosphate</text>
        <dbReference type="Rhea" id="RHEA:24873"/>
        <dbReference type="ChEBI" id="CHEBI:15377"/>
        <dbReference type="ChEBI" id="CHEBI:35247"/>
        <dbReference type="ChEBI" id="CHEBI:43474"/>
        <dbReference type="ChEBI" id="CHEBI:58680"/>
        <dbReference type="EC" id="3.1.3.3"/>
    </reaction>
</comment>
<dbReference type="SUPFAM" id="SSF56784">
    <property type="entry name" value="HAD-like"/>
    <property type="match status" value="1"/>
</dbReference>
<reference evidence="11" key="1">
    <citation type="submission" date="2020-04" db="EMBL/GenBank/DDBJ databases">
        <authorList>
            <person name="Zhang T."/>
        </authorList>
    </citation>
    <scope>NUCLEOTIDE SEQUENCE</scope>
    <source>
        <strain evidence="11">HKST-UBA14</strain>
    </source>
</reference>
<evidence type="ECO:0000313" key="12">
    <source>
        <dbReference type="Proteomes" id="UP000783287"/>
    </source>
</evidence>
<evidence type="ECO:0000256" key="3">
    <source>
        <dbReference type="ARBA" id="ARBA00012640"/>
    </source>
</evidence>
<dbReference type="PANTHER" id="PTHR43344">
    <property type="entry name" value="PHOSPHOSERINE PHOSPHATASE"/>
    <property type="match status" value="1"/>
</dbReference>
<evidence type="ECO:0000256" key="10">
    <source>
        <dbReference type="ARBA" id="ARBA00048523"/>
    </source>
</evidence>
<dbReference type="GO" id="GO:0005737">
    <property type="term" value="C:cytoplasm"/>
    <property type="evidence" value="ECO:0007669"/>
    <property type="project" value="TreeGrafter"/>
</dbReference>
<comment type="caution">
    <text evidence="11">The sequence shown here is derived from an EMBL/GenBank/DDBJ whole genome shotgun (WGS) entry which is preliminary data.</text>
</comment>
<dbReference type="EC" id="3.1.3.3" evidence="3"/>
<evidence type="ECO:0000256" key="9">
    <source>
        <dbReference type="ARBA" id="ARBA00048138"/>
    </source>
</evidence>
<organism evidence="11 12">
    <name type="scientific">Candidatus Dojkabacteria bacterium</name>
    <dbReference type="NCBI Taxonomy" id="2099670"/>
    <lineage>
        <taxon>Bacteria</taxon>
        <taxon>Candidatus Dojkabacteria</taxon>
    </lineage>
</organism>
<dbReference type="Gene3D" id="1.10.150.210">
    <property type="entry name" value="Phosphoserine phosphatase, domain 2"/>
    <property type="match status" value="1"/>
</dbReference>
<evidence type="ECO:0000256" key="1">
    <source>
        <dbReference type="ARBA" id="ARBA00001946"/>
    </source>
</evidence>
<evidence type="ECO:0000313" key="11">
    <source>
        <dbReference type="EMBL" id="MCA9383814.1"/>
    </source>
</evidence>
<reference evidence="11" key="2">
    <citation type="journal article" date="2021" name="Microbiome">
        <title>Successional dynamics and alternative stable states in a saline activated sludge microbial community over 9 years.</title>
        <authorList>
            <person name="Wang Y."/>
            <person name="Ye J."/>
            <person name="Ju F."/>
            <person name="Liu L."/>
            <person name="Boyd J.A."/>
            <person name="Deng Y."/>
            <person name="Parks D.H."/>
            <person name="Jiang X."/>
            <person name="Yin X."/>
            <person name="Woodcroft B.J."/>
            <person name="Tyson G.W."/>
            <person name="Hugenholtz P."/>
            <person name="Polz M.F."/>
            <person name="Zhang T."/>
        </authorList>
    </citation>
    <scope>NUCLEOTIDE SEQUENCE</scope>
    <source>
        <strain evidence="11">HKST-UBA14</strain>
    </source>
</reference>
<comment type="catalytic activity">
    <reaction evidence="9">
        <text>O-phospho-L-serine + H2O = L-serine + phosphate</text>
        <dbReference type="Rhea" id="RHEA:21208"/>
        <dbReference type="ChEBI" id="CHEBI:15377"/>
        <dbReference type="ChEBI" id="CHEBI:33384"/>
        <dbReference type="ChEBI" id="CHEBI:43474"/>
        <dbReference type="ChEBI" id="CHEBI:57524"/>
        <dbReference type="EC" id="3.1.3.3"/>
    </reaction>
</comment>
<dbReference type="InterPro" id="IPR036412">
    <property type="entry name" value="HAD-like_sf"/>
</dbReference>
<evidence type="ECO:0000256" key="4">
    <source>
        <dbReference type="ARBA" id="ARBA00022605"/>
    </source>
</evidence>
<evidence type="ECO:0000256" key="2">
    <source>
        <dbReference type="ARBA" id="ARBA00005135"/>
    </source>
</evidence>
<comment type="cofactor">
    <cofactor evidence="1">
        <name>Mg(2+)</name>
        <dbReference type="ChEBI" id="CHEBI:18420"/>
    </cofactor>
</comment>
<dbReference type="InterPro" id="IPR023214">
    <property type="entry name" value="HAD_sf"/>
</dbReference>
<proteinExistence type="predicted"/>
<dbReference type="GO" id="GO:0036424">
    <property type="term" value="F:L-phosphoserine phosphatase activity"/>
    <property type="evidence" value="ECO:0007669"/>
    <property type="project" value="TreeGrafter"/>
</dbReference>
<sequence>MLHKNNQLLYERIIFDCDSTLSTIEGIDYLAEIAGKGSEVADLTSKAMNGEVKFEDVFAKRLDIIQPRKEQLQMVGQKYIETVIPDAHNTIDVLQKNEVEVYIISGGYTQAILPLAKFLGINEKNVFAVDLAFNEDGSYQGFDSSNPLT</sequence>
<comment type="pathway">
    <text evidence="2">Amino-acid biosynthesis; L-serine biosynthesis; L-serine from 3-phospho-D-glycerate: step 3/3.</text>
</comment>
<name>A0A955L6J8_9BACT</name>
<dbReference type="GO" id="GO:0006564">
    <property type="term" value="P:L-serine biosynthetic process"/>
    <property type="evidence" value="ECO:0007669"/>
    <property type="project" value="UniProtKB-KW"/>
</dbReference>
<accession>A0A955L6J8</accession>
<keyword evidence="5" id="KW-0479">Metal-binding</keyword>
<dbReference type="NCBIfam" id="TIGR01488">
    <property type="entry name" value="HAD-SF-IB"/>
    <property type="match status" value="1"/>
</dbReference>
<dbReference type="Pfam" id="PF00702">
    <property type="entry name" value="Hydrolase"/>
    <property type="match status" value="1"/>
</dbReference>